<evidence type="ECO:0000313" key="2">
    <source>
        <dbReference type="EMBL" id="MCQ1060379.1"/>
    </source>
</evidence>
<proteinExistence type="predicted"/>
<evidence type="ECO:0000313" key="3">
    <source>
        <dbReference type="Proteomes" id="UP001524460"/>
    </source>
</evidence>
<evidence type="ECO:0000256" key="1">
    <source>
        <dbReference type="SAM" id="SignalP"/>
    </source>
</evidence>
<organism evidence="2 3">
    <name type="scientific">Photobacterium pectinilyticum</name>
    <dbReference type="NCBI Taxonomy" id="2906793"/>
    <lineage>
        <taxon>Bacteria</taxon>
        <taxon>Pseudomonadati</taxon>
        <taxon>Pseudomonadota</taxon>
        <taxon>Gammaproteobacteria</taxon>
        <taxon>Vibrionales</taxon>
        <taxon>Vibrionaceae</taxon>
        <taxon>Photobacterium</taxon>
    </lineage>
</organism>
<sequence>MKYVFALTLALCSFSSYATTDKEMCEQYGRALAGNAVENQKVFLNELTSRTQQGTWSLSVEECAMYIKHGKNDFNFELVEIVLD</sequence>
<dbReference type="Proteomes" id="UP001524460">
    <property type="component" value="Unassembled WGS sequence"/>
</dbReference>
<feature type="signal peptide" evidence="1">
    <location>
        <begin position="1"/>
        <end position="18"/>
    </location>
</feature>
<reference evidence="2 3" key="1">
    <citation type="submission" date="2022-07" db="EMBL/GenBank/DDBJ databases">
        <title>Photobacterium pectinilyticum sp. nov., a marine bacterium isolated from surface seawater of Qingdao offshore.</title>
        <authorList>
            <person name="Wang X."/>
        </authorList>
    </citation>
    <scope>NUCLEOTIDE SEQUENCE [LARGE SCALE GENOMIC DNA]</scope>
    <source>
        <strain evidence="2 3">ZSDE20</strain>
    </source>
</reference>
<protein>
    <submittedName>
        <fullName evidence="2">Uncharacterized protein</fullName>
    </submittedName>
</protein>
<dbReference type="EMBL" id="JANEYT010000067">
    <property type="protein sequence ID" value="MCQ1060379.1"/>
    <property type="molecule type" value="Genomic_DNA"/>
</dbReference>
<dbReference type="RefSeq" id="WP_255044457.1">
    <property type="nucleotide sequence ID" value="NZ_JANEYT010000067.1"/>
</dbReference>
<accession>A0ABT1N6J8</accession>
<keyword evidence="3" id="KW-1185">Reference proteome</keyword>
<feature type="chain" id="PRO_5045405811" evidence="1">
    <location>
        <begin position="19"/>
        <end position="84"/>
    </location>
</feature>
<keyword evidence="1" id="KW-0732">Signal</keyword>
<name>A0ABT1N6J8_9GAMM</name>
<gene>
    <name evidence="2" type="ORF">NHN17_20245</name>
</gene>
<comment type="caution">
    <text evidence="2">The sequence shown here is derived from an EMBL/GenBank/DDBJ whole genome shotgun (WGS) entry which is preliminary data.</text>
</comment>